<sequence length="146" mass="17208">MGRESLIQRYIVFSSKRIGKKIRRGIDVSYVYLSEPVKGVDPVFEARVGRDYVIAFLNSVDTPYRLINNRVAVLESEDPDTYLRRLVVYLGVRQHMKNSANLIEIVQNLSEIESLFWYSRFLEAYDRIGYWGVYRVAKAFRLLYRV</sequence>
<proteinExistence type="predicted"/>
<evidence type="ECO:0000313" key="1">
    <source>
        <dbReference type="EMBL" id="HGQ18604.1"/>
    </source>
</evidence>
<dbReference type="EMBL" id="DTBZ01000123">
    <property type="protein sequence ID" value="HGQ18604.1"/>
    <property type="molecule type" value="Genomic_DNA"/>
</dbReference>
<comment type="caution">
    <text evidence="1">The sequence shown here is derived from an EMBL/GenBank/DDBJ whole genome shotgun (WGS) entry which is preliminary data.</text>
</comment>
<protein>
    <submittedName>
        <fullName evidence="1">Uncharacterized protein</fullName>
    </submittedName>
</protein>
<gene>
    <name evidence="1" type="ORF">ENU30_06495</name>
</gene>
<organism evidence="1">
    <name type="scientific">Ignisphaera aggregans</name>
    <dbReference type="NCBI Taxonomy" id="334771"/>
    <lineage>
        <taxon>Archaea</taxon>
        <taxon>Thermoproteota</taxon>
        <taxon>Thermoprotei</taxon>
        <taxon>Desulfurococcales</taxon>
        <taxon>Desulfurococcaceae</taxon>
        <taxon>Ignisphaera</taxon>
    </lineage>
</organism>
<name>A0A7J3JSF5_9CREN</name>
<reference evidence="1" key="1">
    <citation type="journal article" date="2020" name="mSystems">
        <title>Genome- and Community-Level Interaction Insights into Carbon Utilization and Element Cycling Functions of Hydrothermarchaeota in Hydrothermal Sediment.</title>
        <authorList>
            <person name="Zhou Z."/>
            <person name="Liu Y."/>
            <person name="Xu W."/>
            <person name="Pan J."/>
            <person name="Luo Z.H."/>
            <person name="Li M."/>
        </authorList>
    </citation>
    <scope>NUCLEOTIDE SEQUENCE [LARGE SCALE GENOMIC DNA]</scope>
    <source>
        <strain evidence="1">SpSt-657</strain>
    </source>
</reference>
<dbReference type="AlphaFoldDB" id="A0A7J3JSF5"/>
<accession>A0A7J3JSF5</accession>